<keyword evidence="1" id="KW-0812">Transmembrane</keyword>
<reference evidence="3 4" key="1">
    <citation type="submission" date="2015-09" db="EMBL/GenBank/DDBJ databases">
        <title>Genome sequencing project for genomic taxonomy and phylogenomics of Bacillus-like bacteria.</title>
        <authorList>
            <person name="Liu B."/>
            <person name="Wang J."/>
            <person name="Zhu Y."/>
            <person name="Liu G."/>
            <person name="Chen Q."/>
            <person name="Chen Z."/>
            <person name="Lan J."/>
            <person name="Che J."/>
            <person name="Ge C."/>
            <person name="Shi H."/>
            <person name="Pan Z."/>
            <person name="Liu X."/>
        </authorList>
    </citation>
    <scope>NUCLEOTIDE SEQUENCE [LARGE SCALE GENOMIC DNA]</scope>
    <source>
        <strain evidence="3 4">DSM 8552</strain>
    </source>
</reference>
<dbReference type="InterPro" id="IPR053150">
    <property type="entry name" value="Teicoplanin_resist-assoc"/>
</dbReference>
<dbReference type="InterPro" id="IPR047928">
    <property type="entry name" value="Perm_prefix_1"/>
</dbReference>
<name>A0ABR5N2Q7_BRECH</name>
<accession>A0ABR5N2Q7</accession>
<feature type="transmembrane region" description="Helical" evidence="1">
    <location>
        <begin position="153"/>
        <end position="175"/>
    </location>
</feature>
<evidence type="ECO:0000256" key="1">
    <source>
        <dbReference type="SAM" id="Phobius"/>
    </source>
</evidence>
<keyword evidence="4" id="KW-1185">Reference proteome</keyword>
<comment type="caution">
    <text evidence="3">The sequence shown here is derived from an EMBL/GenBank/DDBJ whole genome shotgun (WGS) entry which is preliminary data.</text>
</comment>
<gene>
    <name evidence="3" type="ORF">AN963_25800</name>
</gene>
<dbReference type="NCBIfam" id="NF038403">
    <property type="entry name" value="perm_prefix_1"/>
    <property type="match status" value="1"/>
</dbReference>
<keyword evidence="1" id="KW-0472">Membrane</keyword>
<evidence type="ECO:0000259" key="2">
    <source>
        <dbReference type="Pfam" id="PF04892"/>
    </source>
</evidence>
<dbReference type="EMBL" id="LJJB01000013">
    <property type="protein sequence ID" value="KQL44779.1"/>
    <property type="molecule type" value="Genomic_DNA"/>
</dbReference>
<dbReference type="InterPro" id="IPR006976">
    <property type="entry name" value="VanZ-like"/>
</dbReference>
<dbReference type="PANTHER" id="PTHR36834:SF1">
    <property type="entry name" value="INTEGRAL MEMBRANE PROTEIN"/>
    <property type="match status" value="1"/>
</dbReference>
<feature type="transmembrane region" description="Helical" evidence="1">
    <location>
        <begin position="81"/>
        <end position="99"/>
    </location>
</feature>
<dbReference type="Pfam" id="PF04892">
    <property type="entry name" value="VanZ"/>
    <property type="match status" value="1"/>
</dbReference>
<evidence type="ECO:0000313" key="4">
    <source>
        <dbReference type="Proteomes" id="UP000051063"/>
    </source>
</evidence>
<dbReference type="Proteomes" id="UP000051063">
    <property type="component" value="Unassembled WGS sequence"/>
</dbReference>
<dbReference type="RefSeq" id="WP_055747371.1">
    <property type="nucleotide sequence ID" value="NZ_LJJB01000013.1"/>
</dbReference>
<protein>
    <submittedName>
        <fullName evidence="3">Antibiotic resistance protein VanZ</fullName>
    </submittedName>
</protein>
<dbReference type="PANTHER" id="PTHR36834">
    <property type="entry name" value="MEMBRANE PROTEIN-RELATED"/>
    <property type="match status" value="1"/>
</dbReference>
<feature type="domain" description="VanZ-like" evidence="2">
    <location>
        <begin position="86"/>
        <end position="227"/>
    </location>
</feature>
<organism evidence="3 4">
    <name type="scientific">Brevibacillus choshinensis</name>
    <dbReference type="NCBI Taxonomy" id="54911"/>
    <lineage>
        <taxon>Bacteria</taxon>
        <taxon>Bacillati</taxon>
        <taxon>Bacillota</taxon>
        <taxon>Bacilli</taxon>
        <taxon>Bacillales</taxon>
        <taxon>Paenibacillaceae</taxon>
        <taxon>Brevibacillus</taxon>
    </lineage>
</organism>
<sequence>MKLEEYVEQVVSKLFCTRREKQEIKDELLDHLSSMKLELLEQGYREQEAEALAIQRFGPIDQISLQLSESMPLVDKYLRKWIIALFALYVVAVSYLVLLSPDRWRRRAFTLDWKQRMTEYGVPQYTHIFQNTKPLQTLGDYFFNADHYNFANMLYNVLGNVALFMPLGMLVPILFRSFQSIHRVFFTALVSSLTIEFLQFWLALGSFDVDDLLLNIVGALIGYAVFRTTVWFMDRQKKKRFSDVSFFVEEN</sequence>
<keyword evidence="1" id="KW-1133">Transmembrane helix</keyword>
<feature type="transmembrane region" description="Helical" evidence="1">
    <location>
        <begin position="212"/>
        <end position="233"/>
    </location>
</feature>
<feature type="transmembrane region" description="Helical" evidence="1">
    <location>
        <begin position="184"/>
        <end position="206"/>
    </location>
</feature>
<evidence type="ECO:0000313" key="3">
    <source>
        <dbReference type="EMBL" id="KQL44779.1"/>
    </source>
</evidence>
<proteinExistence type="predicted"/>